<evidence type="ECO:0000313" key="3">
    <source>
        <dbReference type="EMBL" id="PWK52722.1"/>
    </source>
</evidence>
<name>A0A316FWK7_9RHOB</name>
<dbReference type="PANTHER" id="PTHR35342">
    <property type="entry name" value="TRICARBOXYLIC TRANSPORT PROTEIN"/>
    <property type="match status" value="1"/>
</dbReference>
<feature type="transmembrane region" description="Helical" evidence="1">
    <location>
        <begin position="355"/>
        <end position="381"/>
    </location>
</feature>
<protein>
    <submittedName>
        <fullName evidence="3">TctA family transporter</fullName>
    </submittedName>
</protein>
<feature type="transmembrane region" description="Helical" evidence="1">
    <location>
        <begin position="387"/>
        <end position="405"/>
    </location>
</feature>
<feature type="transmembrane region" description="Helical" evidence="1">
    <location>
        <begin position="470"/>
        <end position="493"/>
    </location>
</feature>
<evidence type="ECO:0000256" key="1">
    <source>
        <dbReference type="SAM" id="Phobius"/>
    </source>
</evidence>
<dbReference type="EMBL" id="QGGV01000016">
    <property type="protein sequence ID" value="PWK52722.1"/>
    <property type="molecule type" value="Genomic_DNA"/>
</dbReference>
<accession>A0A316FWK7</accession>
<feature type="transmembrane region" description="Helical" evidence="1">
    <location>
        <begin position="258"/>
        <end position="280"/>
    </location>
</feature>
<evidence type="ECO:0000259" key="2">
    <source>
        <dbReference type="Pfam" id="PF01970"/>
    </source>
</evidence>
<feature type="transmembrane region" description="Helical" evidence="1">
    <location>
        <begin position="19"/>
        <end position="49"/>
    </location>
</feature>
<keyword evidence="4" id="KW-1185">Reference proteome</keyword>
<dbReference type="KEGG" id="salo:EF888_14880"/>
<dbReference type="InterPro" id="IPR002823">
    <property type="entry name" value="DUF112_TM"/>
</dbReference>
<feature type="transmembrane region" description="Helical" evidence="1">
    <location>
        <begin position="61"/>
        <end position="82"/>
    </location>
</feature>
<dbReference type="Proteomes" id="UP000245390">
    <property type="component" value="Unassembled WGS sequence"/>
</dbReference>
<dbReference type="PANTHER" id="PTHR35342:SF5">
    <property type="entry name" value="TRICARBOXYLIC TRANSPORT PROTEIN"/>
    <property type="match status" value="1"/>
</dbReference>
<keyword evidence="1" id="KW-1133">Transmembrane helix</keyword>
<keyword evidence="1" id="KW-0812">Transmembrane</keyword>
<dbReference type="OrthoDB" id="9791872at2"/>
<feature type="transmembrane region" description="Helical" evidence="1">
    <location>
        <begin position="412"/>
        <end position="430"/>
    </location>
</feature>
<sequence length="508" mass="53318">MEFFLNLYEGFQAALGPQLLFYCAVGVTAGTAVGVLPGIGPLVAISVLFPITFHVPPDAAVILLAGIYFGAQYGGSTASILLNLPGTASNAVTCIDGYPMARDGRAGKALFMTTIASFFGGTVSLIALMIFTPLIVGIALKFGSPEYFALMVLGLIAAATLASSSPLRGIVMVVLGVLLSLVGTDVNTGAYRFTFGMSSLADGLGLVPLAMGLFGVAEVIERLVSGRVAGKPETVGLKSMLLTRDETRRTFMPMVRGSLCGIFSGILPGAGPSLGAFLAYGLEKRVSPNSANFGKGAIEGIAAPEAANNASVQAAFIPTLSLGIPGDAIMALILGALVVHGIQPGPNVIPQNPELFWSLVASFWIANILLLVLNFPLIGLWVKMLTIPYSILYPAVIMFICAGVFSLRLSGFDVLIVLLFGAVGYFFNLVRLPTAPLLLGFILGTPLEQHLRRAMIISRGDAWVFLERPISAVLLALSALLILGAMAAALIRLRRGGGMSRRDRVREN</sequence>
<evidence type="ECO:0000313" key="4">
    <source>
        <dbReference type="Proteomes" id="UP000245390"/>
    </source>
</evidence>
<proteinExistence type="predicted"/>
<organism evidence="3 4">
    <name type="scientific">Silicimonas algicola</name>
    <dbReference type="NCBI Taxonomy" id="1826607"/>
    <lineage>
        <taxon>Bacteria</taxon>
        <taxon>Pseudomonadati</taxon>
        <taxon>Pseudomonadota</taxon>
        <taxon>Alphaproteobacteria</taxon>
        <taxon>Rhodobacterales</taxon>
        <taxon>Paracoccaceae</taxon>
    </lineage>
</organism>
<comment type="caution">
    <text evidence="3">The sequence shown here is derived from an EMBL/GenBank/DDBJ whole genome shotgun (WGS) entry which is preliminary data.</text>
</comment>
<dbReference type="RefSeq" id="WP_109761217.1">
    <property type="nucleotide sequence ID" value="NZ_QGGV01000016.1"/>
</dbReference>
<feature type="transmembrane region" description="Helical" evidence="1">
    <location>
        <begin position="109"/>
        <end position="140"/>
    </location>
</feature>
<feature type="transmembrane region" description="Helical" evidence="1">
    <location>
        <begin position="147"/>
        <end position="164"/>
    </location>
</feature>
<feature type="transmembrane region" description="Helical" evidence="1">
    <location>
        <begin position="170"/>
        <end position="190"/>
    </location>
</feature>
<gene>
    <name evidence="3" type="ORF">C8D95_11619</name>
</gene>
<feature type="domain" description="DUF112" evidence="2">
    <location>
        <begin position="20"/>
        <end position="439"/>
    </location>
</feature>
<reference evidence="3 4" key="1">
    <citation type="submission" date="2018-05" db="EMBL/GenBank/DDBJ databases">
        <title>Genomic Encyclopedia of Type Strains, Phase IV (KMG-IV): sequencing the most valuable type-strain genomes for metagenomic binning, comparative biology and taxonomic classification.</title>
        <authorList>
            <person name="Goeker M."/>
        </authorList>
    </citation>
    <scope>NUCLEOTIDE SEQUENCE [LARGE SCALE GENOMIC DNA]</scope>
    <source>
        <strain evidence="3 4">DSM 103371</strain>
    </source>
</reference>
<feature type="transmembrane region" description="Helical" evidence="1">
    <location>
        <begin position="322"/>
        <end position="343"/>
    </location>
</feature>
<dbReference type="Pfam" id="PF01970">
    <property type="entry name" value="TctA"/>
    <property type="match status" value="1"/>
</dbReference>
<keyword evidence="1" id="KW-0472">Membrane</keyword>
<dbReference type="AlphaFoldDB" id="A0A316FWK7"/>